<organism evidence="1 2">
    <name type="scientific">Melipona quadrifasciata</name>
    <dbReference type="NCBI Taxonomy" id="166423"/>
    <lineage>
        <taxon>Eukaryota</taxon>
        <taxon>Metazoa</taxon>
        <taxon>Ecdysozoa</taxon>
        <taxon>Arthropoda</taxon>
        <taxon>Hexapoda</taxon>
        <taxon>Insecta</taxon>
        <taxon>Pterygota</taxon>
        <taxon>Neoptera</taxon>
        <taxon>Endopterygota</taxon>
        <taxon>Hymenoptera</taxon>
        <taxon>Apocrita</taxon>
        <taxon>Aculeata</taxon>
        <taxon>Apoidea</taxon>
        <taxon>Anthophila</taxon>
        <taxon>Apidae</taxon>
        <taxon>Melipona</taxon>
    </lineage>
</organism>
<evidence type="ECO:0000313" key="2">
    <source>
        <dbReference type="Proteomes" id="UP000053105"/>
    </source>
</evidence>
<dbReference type="EMBL" id="KQ435711">
    <property type="protein sequence ID" value="KOX79422.1"/>
    <property type="molecule type" value="Genomic_DNA"/>
</dbReference>
<evidence type="ECO:0000313" key="1">
    <source>
        <dbReference type="EMBL" id="KOX79422.1"/>
    </source>
</evidence>
<keyword evidence="2" id="KW-1185">Reference proteome</keyword>
<dbReference type="OrthoDB" id="6016677at2759"/>
<name>A0A0N0BJR3_9HYME</name>
<accession>A0A0N0BJR3</accession>
<gene>
    <name evidence="1" type="ORF">WN51_02687</name>
</gene>
<dbReference type="AlphaFoldDB" id="A0A0N0BJR3"/>
<dbReference type="Proteomes" id="UP000053105">
    <property type="component" value="Unassembled WGS sequence"/>
</dbReference>
<sequence>MARVIKFVKNIYYDPFKWSIVKSISLFILGVKIAVECKGVNLMPPIP</sequence>
<proteinExistence type="predicted"/>
<protein>
    <submittedName>
        <fullName evidence="1">Uncharacterized protein</fullName>
    </submittedName>
</protein>
<reference evidence="1 2" key="1">
    <citation type="submission" date="2015-07" db="EMBL/GenBank/DDBJ databases">
        <title>The genome of Melipona quadrifasciata.</title>
        <authorList>
            <person name="Pan H."/>
            <person name="Kapheim K."/>
        </authorList>
    </citation>
    <scope>NUCLEOTIDE SEQUENCE [LARGE SCALE GENOMIC DNA]</scope>
    <source>
        <strain evidence="1">0111107301</strain>
        <tissue evidence="1">Whole body</tissue>
    </source>
</reference>